<sequence length="92" mass="11035">MDPLKGEPTKLESDSNNQQTQFKLFDEKNKKISVEIEKQTELLKLLQERKKQLLSQKYTYCEETNGHNFIYEYECGPYGGRFKYCDKCDFEY</sequence>
<dbReference type="AlphaFoldDB" id="A0A6C0IQL8"/>
<dbReference type="EMBL" id="MN740217">
    <property type="protein sequence ID" value="QHT94187.1"/>
    <property type="molecule type" value="Genomic_DNA"/>
</dbReference>
<protein>
    <submittedName>
        <fullName evidence="2">Uncharacterized protein</fullName>
    </submittedName>
</protein>
<feature type="coiled-coil region" evidence="1">
    <location>
        <begin position="29"/>
        <end position="56"/>
    </location>
</feature>
<reference evidence="2" key="1">
    <citation type="journal article" date="2020" name="Nature">
        <title>Giant virus diversity and host interactions through global metagenomics.</title>
        <authorList>
            <person name="Schulz F."/>
            <person name="Roux S."/>
            <person name="Paez-Espino D."/>
            <person name="Jungbluth S."/>
            <person name="Walsh D.A."/>
            <person name="Denef V.J."/>
            <person name="McMahon K.D."/>
            <person name="Konstantinidis K.T."/>
            <person name="Eloe-Fadrosh E.A."/>
            <person name="Kyrpides N.C."/>
            <person name="Woyke T."/>
        </authorList>
    </citation>
    <scope>NUCLEOTIDE SEQUENCE</scope>
    <source>
        <strain evidence="2">GVMAG-M-3300024258-28</strain>
    </source>
</reference>
<proteinExistence type="predicted"/>
<evidence type="ECO:0000256" key="1">
    <source>
        <dbReference type="SAM" id="Coils"/>
    </source>
</evidence>
<name>A0A6C0IQL8_9ZZZZ</name>
<organism evidence="2">
    <name type="scientific">viral metagenome</name>
    <dbReference type="NCBI Taxonomy" id="1070528"/>
    <lineage>
        <taxon>unclassified sequences</taxon>
        <taxon>metagenomes</taxon>
        <taxon>organismal metagenomes</taxon>
    </lineage>
</organism>
<evidence type="ECO:0000313" key="2">
    <source>
        <dbReference type="EMBL" id="QHT94187.1"/>
    </source>
</evidence>
<accession>A0A6C0IQL8</accession>
<keyword evidence="1" id="KW-0175">Coiled coil</keyword>